<proteinExistence type="inferred from homology"/>
<keyword evidence="8" id="KW-1185">Reference proteome</keyword>
<protein>
    <recommendedName>
        <fullName evidence="6">Fe2OG dioxygenase domain-containing protein</fullName>
    </recommendedName>
</protein>
<dbReference type="PANTHER" id="PTHR10209">
    <property type="entry name" value="OXIDOREDUCTASE, 2OG-FE II OXYGENASE FAMILY PROTEIN"/>
    <property type="match status" value="1"/>
</dbReference>
<dbReference type="PROSITE" id="PS51471">
    <property type="entry name" value="FE2OG_OXY"/>
    <property type="match status" value="1"/>
</dbReference>
<dbReference type="Gene3D" id="2.60.120.330">
    <property type="entry name" value="B-lactam Antibiotic, Isopenicillin N Synthase, Chain"/>
    <property type="match status" value="1"/>
</dbReference>
<evidence type="ECO:0000256" key="2">
    <source>
        <dbReference type="ARBA" id="ARBA00022723"/>
    </source>
</evidence>
<dbReference type="AlphaFoldDB" id="A0A7I8KU80"/>
<dbReference type="SUPFAM" id="SSF51197">
    <property type="entry name" value="Clavaminate synthase-like"/>
    <property type="match status" value="1"/>
</dbReference>
<keyword evidence="4 5" id="KW-0408">Iron</keyword>
<accession>A0A7I8KU80</accession>
<evidence type="ECO:0000256" key="5">
    <source>
        <dbReference type="RuleBase" id="RU003682"/>
    </source>
</evidence>
<evidence type="ECO:0000256" key="4">
    <source>
        <dbReference type="ARBA" id="ARBA00023004"/>
    </source>
</evidence>
<keyword evidence="3 5" id="KW-0560">Oxidoreductase</keyword>
<reference evidence="7" key="1">
    <citation type="submission" date="2020-02" db="EMBL/GenBank/DDBJ databases">
        <authorList>
            <person name="Scholz U."/>
            <person name="Mascher M."/>
            <person name="Fiebig A."/>
        </authorList>
    </citation>
    <scope>NUCLEOTIDE SEQUENCE</scope>
</reference>
<dbReference type="GO" id="GO:0051213">
    <property type="term" value="F:dioxygenase activity"/>
    <property type="evidence" value="ECO:0007669"/>
    <property type="project" value="UniProtKB-ARBA"/>
</dbReference>
<name>A0A7I8KU80_SPIIN</name>
<comment type="similarity">
    <text evidence="1 5">Belongs to the iron/ascorbate-dependent oxidoreductase family.</text>
</comment>
<feature type="domain" description="Fe2OG dioxygenase" evidence="6">
    <location>
        <begin position="215"/>
        <end position="323"/>
    </location>
</feature>
<dbReference type="FunFam" id="2.60.120.330:FF:000026">
    <property type="entry name" value="DIBOA-glucoside dioxygenase BX6"/>
    <property type="match status" value="1"/>
</dbReference>
<evidence type="ECO:0000313" key="8">
    <source>
        <dbReference type="Proteomes" id="UP000663760"/>
    </source>
</evidence>
<dbReference type="InterPro" id="IPR027443">
    <property type="entry name" value="IPNS-like_sf"/>
</dbReference>
<gene>
    <name evidence="7" type="ORF">SI8410_09012071</name>
</gene>
<dbReference type="EMBL" id="LR746272">
    <property type="protein sequence ID" value="CAA7401393.1"/>
    <property type="molecule type" value="Genomic_DNA"/>
</dbReference>
<dbReference type="InterPro" id="IPR044861">
    <property type="entry name" value="IPNS-like_FE2OG_OXY"/>
</dbReference>
<evidence type="ECO:0000256" key="1">
    <source>
        <dbReference type="ARBA" id="ARBA00008056"/>
    </source>
</evidence>
<dbReference type="Pfam" id="PF03171">
    <property type="entry name" value="2OG-FeII_Oxy"/>
    <property type="match status" value="1"/>
</dbReference>
<sequence length="375" mass="40094">MSGLVVAAAGGGASLGTAGYDRAKEVREFDESKIGVKGLVDGGLASIPRFFHHPSSSLNLPPPAAGASIPVVDLSLPHHRAVELTSAAARDWGFFQITNHGVPSAAISAALSAVQAFNELPTEAKAAYYTRNQSGGVSFNTNFDLFRSNAATWRDTLQITMGPSPVDPSRIPEVCRRDLLAWDGYSLAVASKLFALLSEGLGAAPARLEELSCLKGRQMVCHYYPYCPQPHLTLGLAGHTDPGVLTVLIQNEVPGLQVRKASAGEAGGGDAWVEVDPIPGAIIVNVGDTLQMISNDEYRSVEHKVVANPSEKGRVSVGTFYNPGQRDGSSRYGPLQELISLARPARYREFTMPEFMGVFFSKELGSKSLLDHFRS</sequence>
<evidence type="ECO:0000259" key="6">
    <source>
        <dbReference type="PROSITE" id="PS51471"/>
    </source>
</evidence>
<keyword evidence="2 5" id="KW-0479">Metal-binding</keyword>
<dbReference type="InterPro" id="IPR026992">
    <property type="entry name" value="DIOX_N"/>
</dbReference>
<evidence type="ECO:0000313" key="7">
    <source>
        <dbReference type="EMBL" id="CAA7401393.1"/>
    </source>
</evidence>
<dbReference type="GO" id="GO:0046872">
    <property type="term" value="F:metal ion binding"/>
    <property type="evidence" value="ECO:0007669"/>
    <property type="project" value="UniProtKB-KW"/>
</dbReference>
<dbReference type="Proteomes" id="UP000663760">
    <property type="component" value="Chromosome 9"/>
</dbReference>
<organism evidence="7 8">
    <name type="scientific">Spirodela intermedia</name>
    <name type="common">Intermediate duckweed</name>
    <dbReference type="NCBI Taxonomy" id="51605"/>
    <lineage>
        <taxon>Eukaryota</taxon>
        <taxon>Viridiplantae</taxon>
        <taxon>Streptophyta</taxon>
        <taxon>Embryophyta</taxon>
        <taxon>Tracheophyta</taxon>
        <taxon>Spermatophyta</taxon>
        <taxon>Magnoliopsida</taxon>
        <taxon>Liliopsida</taxon>
        <taxon>Araceae</taxon>
        <taxon>Lemnoideae</taxon>
        <taxon>Spirodela</taxon>
    </lineage>
</organism>
<dbReference type="Pfam" id="PF14226">
    <property type="entry name" value="DIOX_N"/>
    <property type="match status" value="1"/>
</dbReference>
<evidence type="ECO:0000256" key="3">
    <source>
        <dbReference type="ARBA" id="ARBA00023002"/>
    </source>
</evidence>
<dbReference type="InterPro" id="IPR005123">
    <property type="entry name" value="Oxoglu/Fe-dep_dioxygenase_dom"/>
</dbReference>
<dbReference type="PANTHER" id="PTHR10209:SF751">
    <property type="entry name" value="OS06G0255100 PROTEIN"/>
    <property type="match status" value="1"/>
</dbReference>
<dbReference type="OrthoDB" id="288590at2759"/>